<dbReference type="InterPro" id="IPR038553">
    <property type="entry name" value="T4-gp15_tss_sf"/>
</dbReference>
<sequence>MFGTVFNDISVERTKADGSRDQIFKVPISYGPKEKYLARVDSRNIGDVDYSVGMSLPRMSFEITSMTYDAIRKLQKTKRHKEHLEDQTGATHVITGYTPVPYNFDVELNVMVKNSDDGAQILEQIMPFFSPEFHVTMTESKALGIKRDIPIIMNSITTSDTYEGDMITRRALIHTLTFSIMGFVYGPTQNIGLIREVDVNVGAQMPDPQQSDLNIDIKPNPEDANPEDDFGFTTTVTDL</sequence>
<feature type="region of interest" description="Disordered" evidence="1">
    <location>
        <begin position="219"/>
        <end position="239"/>
    </location>
</feature>
<protein>
    <recommendedName>
        <fullName evidence="3">Tail sheath stabilizer and completion protein</fullName>
    </recommendedName>
</protein>
<accession>A0A381XHY0</accession>
<dbReference type="EMBL" id="UINC01015116">
    <property type="protein sequence ID" value="SVA63903.1"/>
    <property type="molecule type" value="Genomic_DNA"/>
</dbReference>
<evidence type="ECO:0000256" key="1">
    <source>
        <dbReference type="SAM" id="MobiDB-lite"/>
    </source>
</evidence>
<dbReference type="InterPro" id="IPR031997">
    <property type="entry name" value="T4-gp15_tss"/>
</dbReference>
<proteinExistence type="predicted"/>
<dbReference type="AlphaFoldDB" id="A0A381XHY0"/>
<dbReference type="Pfam" id="PF16724">
    <property type="entry name" value="T4-gp15_tss"/>
    <property type="match status" value="1"/>
</dbReference>
<reference evidence="2" key="1">
    <citation type="submission" date="2018-05" db="EMBL/GenBank/DDBJ databases">
        <authorList>
            <person name="Lanie J.A."/>
            <person name="Ng W.-L."/>
            <person name="Kazmierczak K.M."/>
            <person name="Andrzejewski T.M."/>
            <person name="Davidsen T.M."/>
            <person name="Wayne K.J."/>
            <person name="Tettelin H."/>
            <person name="Glass J.I."/>
            <person name="Rusch D."/>
            <person name="Podicherti R."/>
            <person name="Tsui H.-C.T."/>
            <person name="Winkler M.E."/>
        </authorList>
    </citation>
    <scope>NUCLEOTIDE SEQUENCE</scope>
</reference>
<organism evidence="2">
    <name type="scientific">marine metagenome</name>
    <dbReference type="NCBI Taxonomy" id="408172"/>
    <lineage>
        <taxon>unclassified sequences</taxon>
        <taxon>metagenomes</taxon>
        <taxon>ecological metagenomes</taxon>
    </lineage>
</organism>
<dbReference type="Gene3D" id="3.30.2000.40">
    <property type="entry name" value="Myoviridae tail sheath stabiliser"/>
    <property type="match status" value="1"/>
</dbReference>
<name>A0A381XHY0_9ZZZZ</name>
<evidence type="ECO:0000313" key="2">
    <source>
        <dbReference type="EMBL" id="SVA63903.1"/>
    </source>
</evidence>
<gene>
    <name evidence="2" type="ORF">METZ01_LOCUS116757</name>
</gene>
<evidence type="ECO:0008006" key="3">
    <source>
        <dbReference type="Google" id="ProtNLM"/>
    </source>
</evidence>